<evidence type="ECO:0000256" key="1">
    <source>
        <dbReference type="SAM" id="SignalP"/>
    </source>
</evidence>
<sequence length="165" mass="19346">MSMKKVLLLTLVLVLVFSNLAFAAPSEAEVVDSFKEYVRTEVNKALATYEAKNQQIFELNKRKPPVWKRIHYTLSPDYTIDIRKNDSLVNPYIGKLEIAKISYYEEFATQEEAEKCTSPKHEDTDRYIFILAYQDEKWVVTNVVLKYSGEVKLMGIYDKLKNKYW</sequence>
<evidence type="ECO:0000313" key="3">
    <source>
        <dbReference type="Proteomes" id="UP000216052"/>
    </source>
</evidence>
<gene>
    <name evidence="2" type="ORF">SPACI_021640</name>
</gene>
<protein>
    <recommendedName>
        <fullName evidence="4">DUF4829 domain-containing protein</fullName>
    </recommendedName>
</protein>
<proteinExistence type="predicted"/>
<dbReference type="EMBL" id="CP155571">
    <property type="protein sequence ID" value="XFO72118.1"/>
    <property type="molecule type" value="Genomic_DNA"/>
</dbReference>
<keyword evidence="3" id="KW-1185">Reference proteome</keyword>
<organism evidence="2 3">
    <name type="scientific">Sporomusa acidovorans (strain ATCC 49682 / DSM 3132 / Mol)</name>
    <dbReference type="NCBI Taxonomy" id="1123286"/>
    <lineage>
        <taxon>Bacteria</taxon>
        <taxon>Bacillati</taxon>
        <taxon>Bacillota</taxon>
        <taxon>Negativicutes</taxon>
        <taxon>Selenomonadales</taxon>
        <taxon>Sporomusaceae</taxon>
        <taxon>Sporomusa</taxon>
    </lineage>
</organism>
<feature type="chain" id="PRO_5045703265" description="DUF4829 domain-containing protein" evidence="1">
    <location>
        <begin position="24"/>
        <end position="165"/>
    </location>
</feature>
<dbReference type="Proteomes" id="UP000216052">
    <property type="component" value="Chromosome"/>
</dbReference>
<evidence type="ECO:0000313" key="2">
    <source>
        <dbReference type="EMBL" id="XFO72118.1"/>
    </source>
</evidence>
<accession>A0ABZ3J206</accession>
<reference evidence="2" key="1">
    <citation type="submission" date="2024-05" db="EMBL/GenBank/DDBJ databases">
        <title>Isolation and characterization of Sporomusa carbonis sp. nov., a carboxydotrophic hydrogenogen in the genus of Sporomusa isolated from a charcoal burning pile.</title>
        <authorList>
            <person name="Boeer T."/>
            <person name="Rosenbaum F."/>
            <person name="Eysell L."/>
            <person name="Mueller V."/>
            <person name="Daniel R."/>
            <person name="Poehlein A."/>
        </authorList>
    </citation>
    <scope>NUCLEOTIDE SEQUENCE [LARGE SCALE GENOMIC DNA]</scope>
    <source>
        <strain evidence="2">DSM 3132</strain>
    </source>
</reference>
<name>A0ABZ3J206_SPOA4</name>
<evidence type="ECO:0008006" key="4">
    <source>
        <dbReference type="Google" id="ProtNLM"/>
    </source>
</evidence>
<feature type="signal peptide" evidence="1">
    <location>
        <begin position="1"/>
        <end position="23"/>
    </location>
</feature>
<keyword evidence="1" id="KW-0732">Signal</keyword>